<sequence>MSFPGDRKGARADNNIPEDERRTFGQQSPYATGSTGAPPVSPIVPASAPAFAQPQEPSHSSQDDDKGSGGSGDDLCGGRWRFTRNLTDFELSPTLDDFRVTMSGMVGYVIVEQAQDDANVQGTTKLIIEGSGADREDVNTINRFVKQDEFDNSVTVGITRFPGVGYPDCLRVVVKIIFPSLKTNVRRLKIAVGEGNVTVNLLENGHGHGRNRPSIQVQELDSRVITGHSHIRADVPTWIRLGGSVGTMMGEVVVGKEMSVAMVDGNVSLNLVQRSENNKMESKIAVANGNLRIGLPTPYKGAFKLQTLEGKVDVQNQDPARTHLTAVTDSSITGWSSSMGKEPSSASELKLNSRSGYVTLSMARIDV</sequence>
<comment type="caution">
    <text evidence="2">The sequence shown here is derived from an EMBL/GenBank/DDBJ whole genome shotgun (WGS) entry which is preliminary data.</text>
</comment>
<evidence type="ECO:0008006" key="4">
    <source>
        <dbReference type="Google" id="ProtNLM"/>
    </source>
</evidence>
<proteinExistence type="predicted"/>
<feature type="compositionally biased region" description="Polar residues" evidence="1">
    <location>
        <begin position="24"/>
        <end position="35"/>
    </location>
</feature>
<organism evidence="2 3">
    <name type="scientific">Mortierella polycephala</name>
    <dbReference type="NCBI Taxonomy" id="41804"/>
    <lineage>
        <taxon>Eukaryota</taxon>
        <taxon>Fungi</taxon>
        <taxon>Fungi incertae sedis</taxon>
        <taxon>Mucoromycota</taxon>
        <taxon>Mortierellomycotina</taxon>
        <taxon>Mortierellomycetes</taxon>
        <taxon>Mortierellales</taxon>
        <taxon>Mortierellaceae</taxon>
        <taxon>Mortierella</taxon>
    </lineage>
</organism>
<feature type="compositionally biased region" description="Basic and acidic residues" evidence="1">
    <location>
        <begin position="1"/>
        <end position="11"/>
    </location>
</feature>
<evidence type="ECO:0000313" key="2">
    <source>
        <dbReference type="EMBL" id="KAG0256654.1"/>
    </source>
</evidence>
<evidence type="ECO:0000313" key="3">
    <source>
        <dbReference type="Proteomes" id="UP000726737"/>
    </source>
</evidence>
<reference evidence="2" key="1">
    <citation type="journal article" date="2020" name="Fungal Divers.">
        <title>Resolving the Mortierellaceae phylogeny through synthesis of multi-gene phylogenetics and phylogenomics.</title>
        <authorList>
            <person name="Vandepol N."/>
            <person name="Liber J."/>
            <person name="Desiro A."/>
            <person name="Na H."/>
            <person name="Kennedy M."/>
            <person name="Barry K."/>
            <person name="Grigoriev I.V."/>
            <person name="Miller A.N."/>
            <person name="O'Donnell K."/>
            <person name="Stajich J.E."/>
            <person name="Bonito G."/>
        </authorList>
    </citation>
    <scope>NUCLEOTIDE SEQUENCE</scope>
    <source>
        <strain evidence="2">KOD948</strain>
    </source>
</reference>
<protein>
    <recommendedName>
        <fullName evidence="4">Adhesin domain-containing protein</fullName>
    </recommendedName>
</protein>
<dbReference type="AlphaFoldDB" id="A0A9P6U1N1"/>
<accession>A0A9P6U1N1</accession>
<evidence type="ECO:0000256" key="1">
    <source>
        <dbReference type="SAM" id="MobiDB-lite"/>
    </source>
</evidence>
<dbReference type="Proteomes" id="UP000726737">
    <property type="component" value="Unassembled WGS sequence"/>
</dbReference>
<name>A0A9P6U1N1_9FUNG</name>
<gene>
    <name evidence="2" type="ORF">BG011_004381</name>
</gene>
<keyword evidence="3" id="KW-1185">Reference proteome</keyword>
<dbReference type="OrthoDB" id="2406635at2759"/>
<dbReference type="EMBL" id="JAAAJA010000289">
    <property type="protein sequence ID" value="KAG0256654.1"/>
    <property type="molecule type" value="Genomic_DNA"/>
</dbReference>
<feature type="region of interest" description="Disordered" evidence="1">
    <location>
        <begin position="1"/>
        <end position="77"/>
    </location>
</feature>
<feature type="compositionally biased region" description="Low complexity" evidence="1">
    <location>
        <begin position="43"/>
        <end position="52"/>
    </location>
</feature>